<dbReference type="InterPro" id="IPR050834">
    <property type="entry name" value="Glycosyltransf_2"/>
</dbReference>
<dbReference type="CDD" id="cd06433">
    <property type="entry name" value="GT_2_WfgS_like"/>
    <property type="match status" value="1"/>
</dbReference>
<evidence type="ECO:0000256" key="1">
    <source>
        <dbReference type="SAM" id="MobiDB-lite"/>
    </source>
</evidence>
<evidence type="ECO:0000313" key="3">
    <source>
        <dbReference type="EMBL" id="QNP29949.1"/>
    </source>
</evidence>
<evidence type="ECO:0000313" key="4">
    <source>
        <dbReference type="Proteomes" id="UP000516013"/>
    </source>
</evidence>
<dbReference type="InterPro" id="IPR029044">
    <property type="entry name" value="Nucleotide-diphossugar_trans"/>
</dbReference>
<dbReference type="Pfam" id="PF00535">
    <property type="entry name" value="Glycos_transf_2"/>
    <property type="match status" value="1"/>
</dbReference>
<reference evidence="3 4" key="1">
    <citation type="submission" date="2020-08" db="EMBL/GenBank/DDBJ databases">
        <title>Complete genome sequence of Raphidiopsis curvispora isolated from drinking water reservoir in South Korea.</title>
        <authorList>
            <person name="Jeong J."/>
        </authorList>
    </citation>
    <scope>NUCLEOTIDE SEQUENCE [LARGE SCALE GENOMIC DNA]</scope>
    <source>
        <strain evidence="3 4">GIHE-G1</strain>
    </source>
</reference>
<gene>
    <name evidence="3" type="ORF">IAR63_02320</name>
</gene>
<dbReference type="GO" id="GO:0016740">
    <property type="term" value="F:transferase activity"/>
    <property type="evidence" value="ECO:0007669"/>
    <property type="project" value="UniProtKB-KW"/>
</dbReference>
<keyword evidence="3" id="KW-0808">Transferase</keyword>
<dbReference type="AlphaFoldDB" id="A0A7H0F1N3"/>
<accession>A0A7H0F1N3</accession>
<dbReference type="KEGG" id="ccur:IAR63_02320"/>
<protein>
    <submittedName>
        <fullName evidence="3">Glycosyltransferase</fullName>
    </submittedName>
</protein>
<evidence type="ECO:0000259" key="2">
    <source>
        <dbReference type="Pfam" id="PF00535"/>
    </source>
</evidence>
<feature type="domain" description="Glycosyltransferase 2-like" evidence="2">
    <location>
        <begin position="44"/>
        <end position="184"/>
    </location>
</feature>
<dbReference type="PANTHER" id="PTHR43685">
    <property type="entry name" value="GLYCOSYLTRANSFERASE"/>
    <property type="match status" value="1"/>
</dbReference>
<dbReference type="PANTHER" id="PTHR43685:SF11">
    <property type="entry name" value="GLYCOSYLTRANSFERASE TAGX-RELATED"/>
    <property type="match status" value="1"/>
</dbReference>
<feature type="region of interest" description="Disordered" evidence="1">
    <location>
        <begin position="1"/>
        <end position="36"/>
    </location>
</feature>
<sequence length="331" mass="38580">MSMQCPKLSELPPPPPGKTGWPWTEETERLPNTMPDGGEWPRISIVTPNYNYGQFIEETIRSVLLQGYPNLEYIVIDGGSTDDSVEIIKKYEPWLSYWVSEKDRGQANAINKGFEQATGKIFNWINSDDILSQKSLKSIAQEIKNADALGGQVLNFHDNDNKVEVIPNNNLSSYNIVRDVKNITFQQPGLWLKTDLVKNIGGLMDNYNYCFDWDLTIKYLYLFPNINYTSMVLAQFRLHNVSKTINYVKGFDHERDLVLNNLLKDEKYYKLHHLIKLRNRKKSWNRYISEQLTIQGNKLLRSKDIIFKSFRDPQIRWTRFTMGALKRILTS</sequence>
<proteinExistence type="predicted"/>
<dbReference type="Gene3D" id="3.90.550.10">
    <property type="entry name" value="Spore Coat Polysaccharide Biosynthesis Protein SpsA, Chain A"/>
    <property type="match status" value="1"/>
</dbReference>
<dbReference type="InterPro" id="IPR001173">
    <property type="entry name" value="Glyco_trans_2-like"/>
</dbReference>
<keyword evidence="4" id="KW-1185">Reference proteome</keyword>
<name>A0A7H0F1N3_9CYAN</name>
<feature type="compositionally biased region" description="Low complexity" evidence="1">
    <location>
        <begin position="1"/>
        <end position="10"/>
    </location>
</feature>
<organism evidence="3 4">
    <name type="scientific">Cylindrospermopsis curvispora GIHE-G1</name>
    <dbReference type="NCBI Taxonomy" id="2666332"/>
    <lineage>
        <taxon>Bacteria</taxon>
        <taxon>Bacillati</taxon>
        <taxon>Cyanobacteriota</taxon>
        <taxon>Cyanophyceae</taxon>
        <taxon>Nostocales</taxon>
        <taxon>Aphanizomenonaceae</taxon>
        <taxon>Cylindrospermopsis</taxon>
    </lineage>
</organism>
<dbReference type="EMBL" id="CP060822">
    <property type="protein sequence ID" value="QNP29949.1"/>
    <property type="molecule type" value="Genomic_DNA"/>
</dbReference>
<dbReference type="Proteomes" id="UP000516013">
    <property type="component" value="Chromosome"/>
</dbReference>
<dbReference type="SUPFAM" id="SSF53448">
    <property type="entry name" value="Nucleotide-diphospho-sugar transferases"/>
    <property type="match status" value="1"/>
</dbReference>